<dbReference type="InterPro" id="IPR036388">
    <property type="entry name" value="WH-like_DNA-bd_sf"/>
</dbReference>
<dbReference type="InterPro" id="IPR000600">
    <property type="entry name" value="ROK"/>
</dbReference>
<dbReference type="Pfam" id="PF00480">
    <property type="entry name" value="ROK"/>
    <property type="match status" value="1"/>
</dbReference>
<dbReference type="GO" id="GO:0042732">
    <property type="term" value="P:D-xylose metabolic process"/>
    <property type="evidence" value="ECO:0007669"/>
    <property type="project" value="UniProtKB-KW"/>
</dbReference>
<gene>
    <name evidence="4" type="ORF">UQ64_17565</name>
</gene>
<evidence type="ECO:0000313" key="5">
    <source>
        <dbReference type="Proteomes" id="UP000054709"/>
    </source>
</evidence>
<dbReference type="EMBL" id="LCZJ02000025">
    <property type="protein sequence ID" value="KTD85999.1"/>
    <property type="molecule type" value="Genomic_DNA"/>
</dbReference>
<accession>A0A0W1AXH7</accession>
<dbReference type="SUPFAM" id="SSF46785">
    <property type="entry name" value="Winged helix' DNA-binding domain"/>
    <property type="match status" value="1"/>
</dbReference>
<reference evidence="4 5" key="1">
    <citation type="journal article" date="2015" name="Int. Biodeterior. Biodegradation">
        <title>Physiological and genetic screening methods for the isolation of methyl tert-butyl ether-degrading bacteria for bioremediation purposes.</title>
        <authorList>
            <person name="Guisado I.M."/>
            <person name="Purswani J."/>
            <person name="Gonzalez Lopez J."/>
            <person name="Pozo C."/>
        </authorList>
    </citation>
    <scope>NUCLEOTIDE SEQUENCE [LARGE SCALE GENOMIC DNA]</scope>
    <source>
        <strain evidence="4 5">SH7</strain>
    </source>
</reference>
<dbReference type="AlphaFoldDB" id="A0A0W1AXH7"/>
<dbReference type="SUPFAM" id="SSF53067">
    <property type="entry name" value="Actin-like ATPase domain"/>
    <property type="match status" value="1"/>
</dbReference>
<protein>
    <submittedName>
        <fullName evidence="4">ROK family transcriptional regulator</fullName>
    </submittedName>
</protein>
<comment type="function">
    <text evidence="1">Transcriptional repressor of xylose-utilizing enzymes.</text>
</comment>
<evidence type="ECO:0000313" key="4">
    <source>
        <dbReference type="EMBL" id="KTD85999.1"/>
    </source>
</evidence>
<evidence type="ECO:0000256" key="3">
    <source>
        <dbReference type="ARBA" id="ARBA00022629"/>
    </source>
</evidence>
<dbReference type="PANTHER" id="PTHR18964:SF149">
    <property type="entry name" value="BIFUNCTIONAL UDP-N-ACETYLGLUCOSAMINE 2-EPIMERASE_N-ACETYLMANNOSAMINE KINASE"/>
    <property type="match status" value="1"/>
</dbReference>
<dbReference type="Gene3D" id="1.10.10.10">
    <property type="entry name" value="Winged helix-like DNA-binding domain superfamily/Winged helix DNA-binding domain"/>
    <property type="match status" value="1"/>
</dbReference>
<dbReference type="InterPro" id="IPR043129">
    <property type="entry name" value="ATPase_NBD"/>
</dbReference>
<organism evidence="4 5">
    <name type="scientific">Paenibacillus etheri</name>
    <dbReference type="NCBI Taxonomy" id="1306852"/>
    <lineage>
        <taxon>Bacteria</taxon>
        <taxon>Bacillati</taxon>
        <taxon>Bacillota</taxon>
        <taxon>Bacilli</taxon>
        <taxon>Bacillales</taxon>
        <taxon>Paenibacillaceae</taxon>
        <taxon>Paenibacillus</taxon>
    </lineage>
</organism>
<proteinExistence type="inferred from homology"/>
<comment type="similarity">
    <text evidence="2">Belongs to the ROK (NagC/XylR) family.</text>
</comment>
<keyword evidence="3" id="KW-0119">Carbohydrate metabolism</keyword>
<dbReference type="InterPro" id="IPR036390">
    <property type="entry name" value="WH_DNA-bd_sf"/>
</dbReference>
<keyword evidence="5" id="KW-1185">Reference proteome</keyword>
<name>A0A0W1AXH7_9BACL</name>
<sequence length="405" mass="45542">MAWRYIVEKRSTHIPSPKKLLYDRIAEQGTVSKLDLLQTFSLTKSTMTRILDEMTEEGLLIECGFGESSGGRRPILYQINPSYGYIIGLEISRVYSSLGLFDMQMNPKSIVHWRMDQAFTPQRFIDHISNQIRSFLRDHQLVDSQIIGIGIGAVGPLDREHGLILKPLHFPSSGWNNLPICKLVEERTGFKALLDNGANSALLGERWSIRHANIQHMLYVHAGAGLRYAMMSHGSIVHGTMDMEDAIGQMIIQTDGPRLNNDGNYGALEAFVSVQALEQSARSEAKYDNDLILQRYKVSPEKLTYDVLVQAFREGNPHARELFTQAAIHFGIGLANVINLLHPETIILGGALIHSHELFFQTAVEVAQRNTYRYPEYQPHFTLGTLKEEAVVTGAAIMVRNQMVL</sequence>
<evidence type="ECO:0000256" key="1">
    <source>
        <dbReference type="ARBA" id="ARBA00002486"/>
    </source>
</evidence>
<comment type="caution">
    <text evidence="4">The sequence shown here is derived from an EMBL/GenBank/DDBJ whole genome shotgun (WGS) entry which is preliminary data.</text>
</comment>
<keyword evidence="3" id="KW-0859">Xylose metabolism</keyword>
<dbReference type="Gene3D" id="3.30.420.40">
    <property type="match status" value="2"/>
</dbReference>
<evidence type="ECO:0000256" key="2">
    <source>
        <dbReference type="ARBA" id="ARBA00006479"/>
    </source>
</evidence>
<dbReference type="Proteomes" id="UP000054709">
    <property type="component" value="Unassembled WGS sequence"/>
</dbReference>
<dbReference type="PANTHER" id="PTHR18964">
    <property type="entry name" value="ROK (REPRESSOR, ORF, KINASE) FAMILY"/>
    <property type="match status" value="1"/>
</dbReference>